<keyword evidence="2" id="KW-1185">Reference proteome</keyword>
<accession>A0ACC1KZH5</accession>
<name>A0ACC1KZH5_9FUNG</name>
<feature type="non-terminal residue" evidence="1">
    <location>
        <position position="1"/>
    </location>
</feature>
<evidence type="ECO:0000313" key="1">
    <source>
        <dbReference type="EMBL" id="KAJ2798004.1"/>
    </source>
</evidence>
<evidence type="ECO:0000313" key="2">
    <source>
        <dbReference type="Proteomes" id="UP001140096"/>
    </source>
</evidence>
<dbReference type="Proteomes" id="UP001140096">
    <property type="component" value="Unassembled WGS sequence"/>
</dbReference>
<gene>
    <name evidence="1" type="ORF">H4S07_005803</name>
</gene>
<proteinExistence type="predicted"/>
<protein>
    <submittedName>
        <fullName evidence="1">Uncharacterized protein</fullName>
    </submittedName>
</protein>
<sequence length="149" mass="17300">HPTENPDQVQLPAVLSSAESLVPKFIANVGCNFWFCRHTSFMQDHLIAQLMAEDDVQQQQQWAMLDNDMVAMQSWMWRHLRHNDQLLVDDFEDDKDALPLNGKSDDEGKYSDSLLHEISEEQRATLERQACLDTVKRECIAEVQQIMQQ</sequence>
<organism evidence="1 2">
    <name type="scientific">Coemansia furcata</name>
    <dbReference type="NCBI Taxonomy" id="417177"/>
    <lineage>
        <taxon>Eukaryota</taxon>
        <taxon>Fungi</taxon>
        <taxon>Fungi incertae sedis</taxon>
        <taxon>Zoopagomycota</taxon>
        <taxon>Kickxellomycotina</taxon>
        <taxon>Kickxellomycetes</taxon>
        <taxon>Kickxellales</taxon>
        <taxon>Kickxellaceae</taxon>
        <taxon>Coemansia</taxon>
    </lineage>
</organism>
<comment type="caution">
    <text evidence="1">The sequence shown here is derived from an EMBL/GenBank/DDBJ whole genome shotgun (WGS) entry which is preliminary data.</text>
</comment>
<reference evidence="1" key="1">
    <citation type="submission" date="2022-07" db="EMBL/GenBank/DDBJ databases">
        <title>Phylogenomic reconstructions and comparative analyses of Kickxellomycotina fungi.</title>
        <authorList>
            <person name="Reynolds N.K."/>
            <person name="Stajich J.E."/>
            <person name="Barry K."/>
            <person name="Grigoriev I.V."/>
            <person name="Crous P."/>
            <person name="Smith M.E."/>
        </authorList>
    </citation>
    <scope>NUCLEOTIDE SEQUENCE</scope>
    <source>
        <strain evidence="1">CBS 102833</strain>
    </source>
</reference>
<dbReference type="EMBL" id="JANBUP010003062">
    <property type="protein sequence ID" value="KAJ2798004.1"/>
    <property type="molecule type" value="Genomic_DNA"/>
</dbReference>